<sequence>MAGGPERTAVLIVDSYTTTCSRCRQGAFIRDTHHTRIASGWDTPDPRDRSRDRPCGARFVAISTVRLEYTVDDLRRLRSDLPAYEAGAAPRGLTS</sequence>
<dbReference type="EMBL" id="JAURUD010000001">
    <property type="protein sequence ID" value="MDP9682378.1"/>
    <property type="molecule type" value="Genomic_DNA"/>
</dbReference>
<evidence type="ECO:0000313" key="2">
    <source>
        <dbReference type="Proteomes" id="UP001231675"/>
    </source>
</evidence>
<reference evidence="1 2" key="1">
    <citation type="submission" date="2023-07" db="EMBL/GenBank/DDBJ databases">
        <title>Sequencing the genomes of 1000 actinobacteria strains.</title>
        <authorList>
            <person name="Klenk H.-P."/>
        </authorList>
    </citation>
    <scope>NUCLEOTIDE SEQUENCE [LARGE SCALE GENOMIC DNA]</scope>
    <source>
        <strain evidence="1 2">DSM 40229</strain>
    </source>
</reference>
<gene>
    <name evidence="1" type="ORF">J2S47_002880</name>
</gene>
<proteinExistence type="predicted"/>
<protein>
    <submittedName>
        <fullName evidence="1">Uncharacterized protein</fullName>
    </submittedName>
</protein>
<keyword evidence="2" id="KW-1185">Reference proteome</keyword>
<accession>A0ABT9LFF0</accession>
<dbReference type="Proteomes" id="UP001231675">
    <property type="component" value="Unassembled WGS sequence"/>
</dbReference>
<evidence type="ECO:0000313" key="1">
    <source>
        <dbReference type="EMBL" id="MDP9682378.1"/>
    </source>
</evidence>
<comment type="caution">
    <text evidence="1">The sequence shown here is derived from an EMBL/GenBank/DDBJ whole genome shotgun (WGS) entry which is preliminary data.</text>
</comment>
<name>A0ABT9LFF0_STRGD</name>
<organism evidence="1 2">
    <name type="scientific">Streptomyces griseoviridis</name>
    <dbReference type="NCBI Taxonomy" id="45398"/>
    <lineage>
        <taxon>Bacteria</taxon>
        <taxon>Bacillati</taxon>
        <taxon>Actinomycetota</taxon>
        <taxon>Actinomycetes</taxon>
        <taxon>Kitasatosporales</taxon>
        <taxon>Streptomycetaceae</taxon>
        <taxon>Streptomyces</taxon>
    </lineage>
</organism>